<dbReference type="AlphaFoldDB" id="A0A9P0GXR4"/>
<dbReference type="EMBL" id="OV725077">
    <property type="protein sequence ID" value="CAH1390013.1"/>
    <property type="molecule type" value="Genomic_DNA"/>
</dbReference>
<gene>
    <name evidence="1" type="ORF">NEZAVI_LOCUS1284</name>
</gene>
<organism evidence="1 2">
    <name type="scientific">Nezara viridula</name>
    <name type="common">Southern green stink bug</name>
    <name type="synonym">Cimex viridulus</name>
    <dbReference type="NCBI Taxonomy" id="85310"/>
    <lineage>
        <taxon>Eukaryota</taxon>
        <taxon>Metazoa</taxon>
        <taxon>Ecdysozoa</taxon>
        <taxon>Arthropoda</taxon>
        <taxon>Hexapoda</taxon>
        <taxon>Insecta</taxon>
        <taxon>Pterygota</taxon>
        <taxon>Neoptera</taxon>
        <taxon>Paraneoptera</taxon>
        <taxon>Hemiptera</taxon>
        <taxon>Heteroptera</taxon>
        <taxon>Panheteroptera</taxon>
        <taxon>Pentatomomorpha</taxon>
        <taxon>Pentatomoidea</taxon>
        <taxon>Pentatomidae</taxon>
        <taxon>Pentatominae</taxon>
        <taxon>Nezara</taxon>
    </lineage>
</organism>
<dbReference type="Proteomes" id="UP001152798">
    <property type="component" value="Chromosome 1"/>
</dbReference>
<proteinExistence type="predicted"/>
<accession>A0A9P0GXR4</accession>
<protein>
    <submittedName>
        <fullName evidence="1">Uncharacterized protein</fullName>
    </submittedName>
</protein>
<keyword evidence="2" id="KW-1185">Reference proteome</keyword>
<reference evidence="1" key="1">
    <citation type="submission" date="2022-01" db="EMBL/GenBank/DDBJ databases">
        <authorList>
            <person name="King R."/>
        </authorList>
    </citation>
    <scope>NUCLEOTIDE SEQUENCE</scope>
</reference>
<evidence type="ECO:0000313" key="2">
    <source>
        <dbReference type="Proteomes" id="UP001152798"/>
    </source>
</evidence>
<evidence type="ECO:0000313" key="1">
    <source>
        <dbReference type="EMBL" id="CAH1390013.1"/>
    </source>
</evidence>
<name>A0A9P0GXR4_NEZVI</name>
<sequence>MLVMSNSSRTRVFFSPSMGILKIKNPISCEARFISNQNAVQEVRISCAL</sequence>